<name>A0AAE1KR06_PETCI</name>
<evidence type="ECO:0000256" key="4">
    <source>
        <dbReference type="ARBA" id="ARBA00022692"/>
    </source>
</evidence>
<keyword evidence="5 12" id="KW-0851">Voltage-gated channel</keyword>
<feature type="transmembrane region" description="Helical" evidence="13">
    <location>
        <begin position="99"/>
        <end position="122"/>
    </location>
</feature>
<feature type="domain" description="Inward rectifier potassium channel C-terminal" evidence="15">
    <location>
        <begin position="212"/>
        <end position="385"/>
    </location>
</feature>
<evidence type="ECO:0000256" key="9">
    <source>
        <dbReference type="ARBA" id="ARBA00023136"/>
    </source>
</evidence>
<keyword evidence="3 12" id="KW-0633">Potassium transport</keyword>
<dbReference type="Gene3D" id="1.10.287.70">
    <property type="match status" value="1"/>
</dbReference>
<dbReference type="SUPFAM" id="SSF81324">
    <property type="entry name" value="Voltage-gated potassium channels"/>
    <property type="match status" value="1"/>
</dbReference>
<evidence type="ECO:0000256" key="7">
    <source>
        <dbReference type="ARBA" id="ARBA00022989"/>
    </source>
</evidence>
<dbReference type="Proteomes" id="UP001286313">
    <property type="component" value="Unassembled WGS sequence"/>
</dbReference>
<evidence type="ECO:0000256" key="2">
    <source>
        <dbReference type="ARBA" id="ARBA00022448"/>
    </source>
</evidence>
<dbReference type="GO" id="GO:0034765">
    <property type="term" value="P:regulation of monoatomic ion transmembrane transport"/>
    <property type="evidence" value="ECO:0007669"/>
    <property type="project" value="TreeGrafter"/>
</dbReference>
<dbReference type="InterPro" id="IPR016449">
    <property type="entry name" value="K_chnl_inward-rec_Kir"/>
</dbReference>
<gene>
    <name evidence="16" type="ORF">Pcinc_012838</name>
</gene>
<dbReference type="FunFam" id="2.60.40.1400:FF:000001">
    <property type="entry name" value="G protein-activated inward rectifier potassium channel 2"/>
    <property type="match status" value="1"/>
</dbReference>
<proteinExistence type="inferred from homology"/>
<comment type="subcellular location">
    <subcellularLocation>
        <location evidence="1 12">Membrane</location>
        <topology evidence="1 12">Multi-pass membrane protein</topology>
    </subcellularLocation>
</comment>
<keyword evidence="10 12" id="KW-0407">Ion channel</keyword>
<dbReference type="SUPFAM" id="SSF81296">
    <property type="entry name" value="E set domains"/>
    <property type="match status" value="1"/>
</dbReference>
<evidence type="ECO:0000259" key="15">
    <source>
        <dbReference type="Pfam" id="PF17655"/>
    </source>
</evidence>
<dbReference type="PANTHER" id="PTHR11767:SF102">
    <property type="entry name" value="INWARDLY RECTIFYING POTASSIUM CHANNEL 1, ISOFORM F"/>
    <property type="match status" value="1"/>
</dbReference>
<comment type="catalytic activity">
    <reaction evidence="11">
        <text>K(+)(in) = K(+)(out)</text>
        <dbReference type="Rhea" id="RHEA:29463"/>
        <dbReference type="ChEBI" id="CHEBI:29103"/>
    </reaction>
</comment>
<dbReference type="PIRSF" id="PIRSF005465">
    <property type="entry name" value="GIRK_kir"/>
    <property type="match status" value="1"/>
</dbReference>
<dbReference type="Pfam" id="PF01007">
    <property type="entry name" value="IRK"/>
    <property type="match status" value="1"/>
</dbReference>
<keyword evidence="8 12" id="KW-0406">Ion transport</keyword>
<dbReference type="Gene3D" id="2.60.40.1400">
    <property type="entry name" value="G protein-activated inward rectifier potassium channel 1"/>
    <property type="match status" value="1"/>
</dbReference>
<keyword evidence="9 13" id="KW-0472">Membrane</keyword>
<sequence>MEENSTEMTHCLPNINNHSCDVKVTTATTTLPQQQHHILNINSSSNSCRGRNRLLSSGVHHGIIRKNGDCNMSYANLKQRRSRYLQDLYTTLVDVQWRWTLLVFFLGFIISWLLFAFIWYMIIKVHGDDQLEEHLTSHEPCINNVHSFTGCFLFSIETQHTIGYGYRYTTEACPEAVLVMCIQSITGVILQAFMVGVVFAKLTRPKQRTNTIMFSRTVCICLRDNMLCLLFRVGDMRKSFVIGASVKAQVVRKRTTEEGEEIPYHQYDVKVGSDDGSENLFFIWPMTLVHVIDHNSPFFNMSAVDLISENFELVVYLEGTTESTGNTMQARYSYHPTDILWGHRFENLVYFDKASENYVIDFREFNKTKEIPTPLCSARDLEEFKGQNSDTLAIGNPSGPTPGPGSDHLVCLNPEMFMAPSTVSPC</sequence>
<dbReference type="GO" id="GO:1990573">
    <property type="term" value="P:potassium ion import across plasma membrane"/>
    <property type="evidence" value="ECO:0007669"/>
    <property type="project" value="TreeGrafter"/>
</dbReference>
<evidence type="ECO:0000256" key="12">
    <source>
        <dbReference type="RuleBase" id="RU003822"/>
    </source>
</evidence>
<dbReference type="AlphaFoldDB" id="A0AAE1KR06"/>
<dbReference type="InterPro" id="IPR014756">
    <property type="entry name" value="Ig_E-set"/>
</dbReference>
<dbReference type="GO" id="GO:0034702">
    <property type="term" value="C:monoatomic ion channel complex"/>
    <property type="evidence" value="ECO:0007669"/>
    <property type="project" value="UniProtKB-KW"/>
</dbReference>
<evidence type="ECO:0000256" key="10">
    <source>
        <dbReference type="ARBA" id="ARBA00023303"/>
    </source>
</evidence>
<evidence type="ECO:0000259" key="14">
    <source>
        <dbReference type="Pfam" id="PF01007"/>
    </source>
</evidence>
<evidence type="ECO:0000256" key="13">
    <source>
        <dbReference type="SAM" id="Phobius"/>
    </source>
</evidence>
<keyword evidence="6 12" id="KW-0630">Potassium</keyword>
<dbReference type="GO" id="GO:0005242">
    <property type="term" value="F:inward rectifier potassium channel activity"/>
    <property type="evidence" value="ECO:0007669"/>
    <property type="project" value="InterPro"/>
</dbReference>
<dbReference type="PRINTS" id="PR01320">
    <property type="entry name" value="KIRCHANNEL"/>
</dbReference>
<keyword evidence="4 12" id="KW-0812">Transmembrane</keyword>
<comment type="similarity">
    <text evidence="12">Belongs to the inward rectifier-type potassium channel (TC 1.A.2.1) family.</text>
</comment>
<evidence type="ECO:0000256" key="8">
    <source>
        <dbReference type="ARBA" id="ARBA00023065"/>
    </source>
</evidence>
<evidence type="ECO:0000256" key="1">
    <source>
        <dbReference type="ARBA" id="ARBA00004141"/>
    </source>
</evidence>
<protein>
    <submittedName>
        <fullName evidence="16">Uncharacterized protein</fullName>
    </submittedName>
</protein>
<dbReference type="EMBL" id="JAWQEG010001055">
    <property type="protein sequence ID" value="KAK3882816.1"/>
    <property type="molecule type" value="Genomic_DNA"/>
</dbReference>
<reference evidence="16" key="1">
    <citation type="submission" date="2023-10" db="EMBL/GenBank/DDBJ databases">
        <title>Genome assemblies of two species of porcelain crab, Petrolisthes cinctipes and Petrolisthes manimaculis (Anomura: Porcellanidae).</title>
        <authorList>
            <person name="Angst P."/>
        </authorList>
    </citation>
    <scope>NUCLEOTIDE SEQUENCE</scope>
    <source>
        <strain evidence="16">PB745_01</strain>
        <tissue evidence="16">Gill</tissue>
    </source>
</reference>
<comment type="caution">
    <text evidence="16">The sequence shown here is derived from an EMBL/GenBank/DDBJ whole genome shotgun (WGS) entry which is preliminary data.</text>
</comment>
<dbReference type="Pfam" id="PF17655">
    <property type="entry name" value="IRK_C"/>
    <property type="match status" value="1"/>
</dbReference>
<evidence type="ECO:0000256" key="6">
    <source>
        <dbReference type="ARBA" id="ARBA00022958"/>
    </source>
</evidence>
<dbReference type="GO" id="GO:0005886">
    <property type="term" value="C:plasma membrane"/>
    <property type="evidence" value="ECO:0007669"/>
    <property type="project" value="TreeGrafter"/>
</dbReference>
<keyword evidence="2 12" id="KW-0813">Transport</keyword>
<dbReference type="FunFam" id="1.10.287.70:FF:000078">
    <property type="entry name" value="Putative Inward rectifier potassium channel"/>
    <property type="match status" value="1"/>
</dbReference>
<keyword evidence="17" id="KW-1185">Reference proteome</keyword>
<keyword evidence="7 13" id="KW-1133">Transmembrane helix</keyword>
<evidence type="ECO:0000256" key="11">
    <source>
        <dbReference type="ARBA" id="ARBA00034430"/>
    </source>
</evidence>
<feature type="transmembrane region" description="Helical" evidence="13">
    <location>
        <begin position="176"/>
        <end position="200"/>
    </location>
</feature>
<accession>A0AAE1KR06</accession>
<evidence type="ECO:0000256" key="5">
    <source>
        <dbReference type="ARBA" id="ARBA00022882"/>
    </source>
</evidence>
<dbReference type="PANTHER" id="PTHR11767">
    <property type="entry name" value="INWARD RECTIFIER POTASSIUM CHANNEL"/>
    <property type="match status" value="1"/>
</dbReference>
<dbReference type="InterPro" id="IPR041647">
    <property type="entry name" value="IRK_C"/>
</dbReference>
<feature type="domain" description="Potassium channel inwardly rectifying transmembrane" evidence="14">
    <location>
        <begin position="64"/>
        <end position="205"/>
    </location>
</feature>
<dbReference type="InterPro" id="IPR040445">
    <property type="entry name" value="Kir_TM"/>
</dbReference>
<evidence type="ECO:0000313" key="16">
    <source>
        <dbReference type="EMBL" id="KAK3882816.1"/>
    </source>
</evidence>
<organism evidence="16 17">
    <name type="scientific">Petrolisthes cinctipes</name>
    <name type="common">Flat porcelain crab</name>
    <dbReference type="NCBI Taxonomy" id="88211"/>
    <lineage>
        <taxon>Eukaryota</taxon>
        <taxon>Metazoa</taxon>
        <taxon>Ecdysozoa</taxon>
        <taxon>Arthropoda</taxon>
        <taxon>Crustacea</taxon>
        <taxon>Multicrustacea</taxon>
        <taxon>Malacostraca</taxon>
        <taxon>Eumalacostraca</taxon>
        <taxon>Eucarida</taxon>
        <taxon>Decapoda</taxon>
        <taxon>Pleocyemata</taxon>
        <taxon>Anomura</taxon>
        <taxon>Galatheoidea</taxon>
        <taxon>Porcellanidae</taxon>
        <taxon>Petrolisthes</taxon>
    </lineage>
</organism>
<dbReference type="InterPro" id="IPR013518">
    <property type="entry name" value="K_chnl_inward-rec_Kir_cyto"/>
</dbReference>
<evidence type="ECO:0000313" key="17">
    <source>
        <dbReference type="Proteomes" id="UP001286313"/>
    </source>
</evidence>
<evidence type="ECO:0000256" key="3">
    <source>
        <dbReference type="ARBA" id="ARBA00022538"/>
    </source>
</evidence>